<dbReference type="EMBL" id="JACHMK010000001">
    <property type="protein sequence ID" value="MBB6333750.1"/>
    <property type="molecule type" value="Genomic_DNA"/>
</dbReference>
<organism evidence="1 2">
    <name type="scientific">Schaalia hyovaginalis</name>
    <dbReference type="NCBI Taxonomy" id="29316"/>
    <lineage>
        <taxon>Bacteria</taxon>
        <taxon>Bacillati</taxon>
        <taxon>Actinomycetota</taxon>
        <taxon>Actinomycetes</taxon>
        <taxon>Actinomycetales</taxon>
        <taxon>Actinomycetaceae</taxon>
        <taxon>Schaalia</taxon>
    </lineage>
</organism>
<protein>
    <submittedName>
        <fullName evidence="1">Uncharacterized protein</fullName>
    </submittedName>
</protein>
<dbReference type="RefSeq" id="WP_184451427.1">
    <property type="nucleotide sequence ID" value="NZ_JACHMK010000001.1"/>
</dbReference>
<dbReference type="Proteomes" id="UP000617426">
    <property type="component" value="Unassembled WGS sequence"/>
</dbReference>
<accession>A0A923E395</accession>
<proteinExistence type="predicted"/>
<gene>
    <name evidence="1" type="ORF">HD592_000315</name>
</gene>
<sequence>MSTPMIVTITQEQADHLSIDLPEGWAIVQNAASGPDHFLATASEGESGGAIRINRMSPKVLAFSFNYPDEVPFDIDLTAHYRQAFTSAEQHEETADVQELPARTIGGVHALGYSYQWIRTSEHSYEESWILARCDGIWKVGLSSATNATTIPLETLAALDSISWTPAGS</sequence>
<name>A0A923E395_9ACTO</name>
<dbReference type="AlphaFoldDB" id="A0A923E395"/>
<reference evidence="1" key="1">
    <citation type="submission" date="2020-08" db="EMBL/GenBank/DDBJ databases">
        <title>Sequencing the genomes of 1000 actinobacteria strains.</title>
        <authorList>
            <person name="Klenk H.-P."/>
        </authorList>
    </citation>
    <scope>NUCLEOTIDE SEQUENCE</scope>
    <source>
        <strain evidence="1">DSM 10695</strain>
    </source>
</reference>
<evidence type="ECO:0000313" key="2">
    <source>
        <dbReference type="Proteomes" id="UP000617426"/>
    </source>
</evidence>
<evidence type="ECO:0000313" key="1">
    <source>
        <dbReference type="EMBL" id="MBB6333750.1"/>
    </source>
</evidence>
<comment type="caution">
    <text evidence="1">The sequence shown here is derived from an EMBL/GenBank/DDBJ whole genome shotgun (WGS) entry which is preliminary data.</text>
</comment>
<keyword evidence="2" id="KW-1185">Reference proteome</keyword>